<dbReference type="SUPFAM" id="SSF54631">
    <property type="entry name" value="CBS-domain pair"/>
    <property type="match status" value="1"/>
</dbReference>
<dbReference type="NCBIfam" id="NF041630">
    <property type="entry name" value="CBS_CbpB"/>
    <property type="match status" value="1"/>
</dbReference>
<feature type="domain" description="CBS" evidence="2">
    <location>
        <begin position="86"/>
        <end position="139"/>
    </location>
</feature>
<dbReference type="Proteomes" id="UP001315967">
    <property type="component" value="Chromosome"/>
</dbReference>
<dbReference type="Gene3D" id="3.10.580.10">
    <property type="entry name" value="CBS-domain"/>
    <property type="match status" value="1"/>
</dbReference>
<protein>
    <submittedName>
        <fullName evidence="3">CBS domain-containing protein</fullName>
    </submittedName>
</protein>
<dbReference type="InterPro" id="IPR000644">
    <property type="entry name" value="CBS_dom"/>
</dbReference>
<gene>
    <name evidence="3" type="ORF">NRE15_01580</name>
</gene>
<dbReference type="InterPro" id="IPR048125">
    <property type="entry name" value="CBS_CbpB"/>
</dbReference>
<evidence type="ECO:0000313" key="4">
    <source>
        <dbReference type="Proteomes" id="UP001315967"/>
    </source>
</evidence>
<evidence type="ECO:0000313" key="3">
    <source>
        <dbReference type="EMBL" id="UUX34368.1"/>
    </source>
</evidence>
<sequence length="164" mass="18416">MIDPLIEDALWNNVEDIMIEADNVANVATTNTLNHGLLVLSQMKYSVIPVLTPKSKLAGLVSMPLIINGVMTDDAFLTDQLDTMTISEIMYDNPVTINLDSDLEEILHLLIDNNFICVVSEVDNHFLGIVTRSAVIKRFNKFVHTFSKQTELKEVVDYTTIFQS</sequence>
<name>A0ABY5P7F1_9LACT</name>
<dbReference type="PANTHER" id="PTHR43080">
    <property type="entry name" value="CBS DOMAIN-CONTAINING PROTEIN CBSX3, MITOCHONDRIAL"/>
    <property type="match status" value="1"/>
</dbReference>
<reference evidence="3 4" key="1">
    <citation type="submission" date="2022-08" db="EMBL/GenBank/DDBJ databases">
        <title>Aerococcaceae sp. nov isolated from spoiled eye mask.</title>
        <authorList>
            <person name="Zhou G."/>
            <person name="Xie X.-B."/>
            <person name="Shi Q.-S."/>
            <person name="Wang Y.-S."/>
            <person name="Wen X."/>
            <person name="Peng H."/>
            <person name="Yang X.-J."/>
            <person name="Tao H.-B."/>
            <person name="Huang X.-M."/>
        </authorList>
    </citation>
    <scope>NUCLEOTIDE SEQUENCE [LARGE SCALE GENOMIC DNA]</scope>
    <source>
        <strain evidence="4">DM20194951</strain>
    </source>
</reference>
<dbReference type="EMBL" id="CP102453">
    <property type="protein sequence ID" value="UUX34368.1"/>
    <property type="molecule type" value="Genomic_DNA"/>
</dbReference>
<evidence type="ECO:0000256" key="1">
    <source>
        <dbReference type="ARBA" id="ARBA00023122"/>
    </source>
</evidence>
<dbReference type="RefSeq" id="WP_313793871.1">
    <property type="nucleotide sequence ID" value="NZ_CP102453.1"/>
</dbReference>
<keyword evidence="4" id="KW-1185">Reference proteome</keyword>
<accession>A0ABY5P7F1</accession>
<keyword evidence="1" id="KW-0129">CBS domain</keyword>
<dbReference type="Pfam" id="PF00571">
    <property type="entry name" value="CBS"/>
    <property type="match status" value="1"/>
</dbReference>
<evidence type="ECO:0000259" key="2">
    <source>
        <dbReference type="Pfam" id="PF00571"/>
    </source>
</evidence>
<dbReference type="InterPro" id="IPR051257">
    <property type="entry name" value="Diverse_CBS-Domain"/>
</dbReference>
<dbReference type="PANTHER" id="PTHR43080:SF30">
    <property type="entry name" value="CYCLIC DI-AMP RECEPTOR B"/>
    <property type="match status" value="1"/>
</dbReference>
<proteinExistence type="predicted"/>
<dbReference type="InterPro" id="IPR046342">
    <property type="entry name" value="CBS_dom_sf"/>
</dbReference>
<organism evidence="3 4">
    <name type="scientific">Fundicoccus culcitae</name>
    <dbReference type="NCBI Taxonomy" id="2969821"/>
    <lineage>
        <taxon>Bacteria</taxon>
        <taxon>Bacillati</taxon>
        <taxon>Bacillota</taxon>
        <taxon>Bacilli</taxon>
        <taxon>Lactobacillales</taxon>
        <taxon>Aerococcaceae</taxon>
        <taxon>Fundicoccus</taxon>
    </lineage>
</organism>